<keyword evidence="2" id="KW-0472">Membrane</keyword>
<feature type="transmembrane region" description="Helical" evidence="2">
    <location>
        <begin position="6"/>
        <end position="26"/>
    </location>
</feature>
<keyword evidence="2" id="KW-0812">Transmembrane</keyword>
<dbReference type="Proteomes" id="UP000266188">
    <property type="component" value="Unassembled WGS sequence"/>
</dbReference>
<evidence type="ECO:0000256" key="2">
    <source>
        <dbReference type="SAM" id="Phobius"/>
    </source>
</evidence>
<feature type="compositionally biased region" description="Basic residues" evidence="1">
    <location>
        <begin position="374"/>
        <end position="391"/>
    </location>
</feature>
<feature type="compositionally biased region" description="Polar residues" evidence="1">
    <location>
        <begin position="290"/>
        <end position="299"/>
    </location>
</feature>
<comment type="caution">
    <text evidence="3">The sequence shown here is derived from an EMBL/GenBank/DDBJ whole genome shotgun (WGS) entry which is preliminary data.</text>
</comment>
<feature type="compositionally biased region" description="Basic and acidic residues" evidence="1">
    <location>
        <begin position="277"/>
        <end position="288"/>
    </location>
</feature>
<dbReference type="STRING" id="2070753.A0A3A2ZTB9"/>
<proteinExistence type="predicted"/>
<keyword evidence="4" id="KW-1185">Reference proteome</keyword>
<organism evidence="3 4">
    <name type="scientific">Aspergillus sclerotialis</name>
    <dbReference type="NCBI Taxonomy" id="2070753"/>
    <lineage>
        <taxon>Eukaryota</taxon>
        <taxon>Fungi</taxon>
        <taxon>Dikarya</taxon>
        <taxon>Ascomycota</taxon>
        <taxon>Pezizomycotina</taxon>
        <taxon>Eurotiomycetes</taxon>
        <taxon>Eurotiomycetidae</taxon>
        <taxon>Eurotiales</taxon>
        <taxon>Aspergillaceae</taxon>
        <taxon>Aspergillus</taxon>
        <taxon>Aspergillus subgen. Polypaecilum</taxon>
    </lineage>
</organism>
<name>A0A3A2ZTB9_9EURO</name>
<feature type="region of interest" description="Disordered" evidence="1">
    <location>
        <begin position="344"/>
        <end position="441"/>
    </location>
</feature>
<accession>A0A3A2ZTB9</accession>
<dbReference type="AlphaFoldDB" id="A0A3A2ZTB9"/>
<dbReference type="OrthoDB" id="4458647at2759"/>
<evidence type="ECO:0000313" key="3">
    <source>
        <dbReference type="EMBL" id="RJE21215.1"/>
    </source>
</evidence>
<dbReference type="EMBL" id="MVGC01000244">
    <property type="protein sequence ID" value="RJE21215.1"/>
    <property type="molecule type" value="Genomic_DNA"/>
</dbReference>
<feature type="compositionally biased region" description="Basic and acidic residues" evidence="1">
    <location>
        <begin position="392"/>
        <end position="403"/>
    </location>
</feature>
<evidence type="ECO:0000256" key="1">
    <source>
        <dbReference type="SAM" id="MobiDB-lite"/>
    </source>
</evidence>
<feature type="region of interest" description="Disordered" evidence="1">
    <location>
        <begin position="277"/>
        <end position="301"/>
    </location>
</feature>
<protein>
    <submittedName>
        <fullName evidence="3">Uncharacterized protein</fullName>
    </submittedName>
</protein>
<evidence type="ECO:0000313" key="4">
    <source>
        <dbReference type="Proteomes" id="UP000266188"/>
    </source>
</evidence>
<gene>
    <name evidence="3" type="ORF">PHISCL_06458</name>
</gene>
<keyword evidence="2" id="KW-1133">Transmembrane helix</keyword>
<reference evidence="4" key="1">
    <citation type="submission" date="2017-02" db="EMBL/GenBank/DDBJ databases">
        <authorList>
            <person name="Tafer H."/>
            <person name="Lopandic K."/>
        </authorList>
    </citation>
    <scope>NUCLEOTIDE SEQUENCE [LARGE SCALE GENOMIC DNA]</scope>
    <source>
        <strain evidence="4">CBS 366.77</strain>
    </source>
</reference>
<sequence length="461" mass="50475">MIFLPLIGILITVALWGSYIPVPGFISPHESFVKRLTGAMHFTTMTKGIHDLAEVMTTVYDAGHINSTYIQYPYLDYVDSCNITYPVTPGSDILLGIKLWEGGITTSTTSSPSEFEPAFAAPAVDVGIDDDEGREWGSSFASEAGDGNIMAGCVGVLNFISVLWLAYTLSDQRRERDASIRSLVGGDLSFGDVGPSFYEGMDLLIAGQIPWTRAQRVELRDRAVYLTGFAAETSLAKQQRESVSILRQVEKAISRLELQRAVFGIYAELERKLNDQEARISDSSDDARTNAAQVSSKVTDSAADLRQARQLALVVRRPENLSPVMVYQFVCSLAANWERHTASAVASSPEDPPAQTIEDQTESGAEEGSAPATGRKKRQRPSRSKRQRQRRAREQQDRPDPALERPQAQHSGTAAAFAQPYGPGYGQAGGPPLAPAVMAHPSPWQYMPGPLPYDPYYGPHY</sequence>